<comment type="caution">
    <text evidence="1">The sequence shown here is derived from an EMBL/GenBank/DDBJ whole genome shotgun (WGS) entry which is preliminary data.</text>
</comment>
<name>A0A2T7NLP4_POMCA</name>
<evidence type="ECO:0000313" key="2">
    <source>
        <dbReference type="Proteomes" id="UP000245119"/>
    </source>
</evidence>
<dbReference type="EMBL" id="PZQS01000011">
    <property type="protein sequence ID" value="PVD22089.1"/>
    <property type="molecule type" value="Genomic_DNA"/>
</dbReference>
<organism evidence="1 2">
    <name type="scientific">Pomacea canaliculata</name>
    <name type="common">Golden apple snail</name>
    <dbReference type="NCBI Taxonomy" id="400727"/>
    <lineage>
        <taxon>Eukaryota</taxon>
        <taxon>Metazoa</taxon>
        <taxon>Spiralia</taxon>
        <taxon>Lophotrochozoa</taxon>
        <taxon>Mollusca</taxon>
        <taxon>Gastropoda</taxon>
        <taxon>Caenogastropoda</taxon>
        <taxon>Architaenioglossa</taxon>
        <taxon>Ampullarioidea</taxon>
        <taxon>Ampullariidae</taxon>
        <taxon>Pomacea</taxon>
    </lineage>
</organism>
<reference evidence="1 2" key="1">
    <citation type="submission" date="2018-04" db="EMBL/GenBank/DDBJ databases">
        <title>The genome of golden apple snail Pomacea canaliculata provides insight into stress tolerance and invasive adaptation.</title>
        <authorList>
            <person name="Liu C."/>
            <person name="Liu B."/>
            <person name="Ren Y."/>
            <person name="Zhang Y."/>
            <person name="Wang H."/>
            <person name="Li S."/>
            <person name="Jiang F."/>
            <person name="Yin L."/>
            <person name="Zhang G."/>
            <person name="Qian W."/>
            <person name="Fan W."/>
        </authorList>
    </citation>
    <scope>NUCLEOTIDE SEQUENCE [LARGE SCALE GENOMIC DNA]</scope>
    <source>
        <strain evidence="1">SZHN2017</strain>
        <tissue evidence="1">Muscle</tissue>
    </source>
</reference>
<proteinExistence type="predicted"/>
<dbReference type="Proteomes" id="UP000245119">
    <property type="component" value="Linkage Group LG11"/>
</dbReference>
<protein>
    <submittedName>
        <fullName evidence="1">Uncharacterized protein</fullName>
    </submittedName>
</protein>
<accession>A0A2T7NLP4</accession>
<evidence type="ECO:0000313" key="1">
    <source>
        <dbReference type="EMBL" id="PVD22089.1"/>
    </source>
</evidence>
<dbReference type="AlphaFoldDB" id="A0A2T7NLP4"/>
<keyword evidence="2" id="KW-1185">Reference proteome</keyword>
<gene>
    <name evidence="1" type="ORF">C0Q70_17893</name>
</gene>
<sequence length="164" mass="17815">MLLADAASLREVFETGERHLVEDEPALVQETLIGCRSFQPSAPLQDKAGSSSATSRPPLQLTKMALSRVVLAVFAACIVCVLCADIRERSQDFEDAPLFRERRSTYGGYGHAYAHTGYPTYHRSSYTTYYPGHGYGGYGNGYGFGGHGHAGYGNGYGYGYGRGH</sequence>